<dbReference type="AlphaFoldDB" id="A0A4Q9N7G0"/>
<feature type="compositionally biased region" description="Acidic residues" evidence="1">
    <location>
        <begin position="561"/>
        <end position="570"/>
    </location>
</feature>
<feature type="region of interest" description="Disordered" evidence="1">
    <location>
        <begin position="515"/>
        <end position="570"/>
    </location>
</feature>
<gene>
    <name evidence="2" type="ORF">BD310DRAFT_961355</name>
</gene>
<reference evidence="2 3" key="1">
    <citation type="submission" date="2019-01" db="EMBL/GenBank/DDBJ databases">
        <title>Draft genome sequences of three monokaryotic isolates of the white-rot basidiomycete fungus Dichomitus squalens.</title>
        <authorList>
            <consortium name="DOE Joint Genome Institute"/>
            <person name="Lopez S.C."/>
            <person name="Andreopoulos B."/>
            <person name="Pangilinan J."/>
            <person name="Lipzen A."/>
            <person name="Riley R."/>
            <person name="Ahrendt S."/>
            <person name="Ng V."/>
            <person name="Barry K."/>
            <person name="Daum C."/>
            <person name="Grigoriev I.V."/>
            <person name="Hilden K.S."/>
            <person name="Makela M.R."/>
            <person name="de Vries R.P."/>
        </authorList>
    </citation>
    <scope>NUCLEOTIDE SEQUENCE [LARGE SCALE GENOMIC DNA]</scope>
    <source>
        <strain evidence="2 3">CBS 464.89</strain>
    </source>
</reference>
<feature type="compositionally biased region" description="Polar residues" evidence="1">
    <location>
        <begin position="323"/>
        <end position="340"/>
    </location>
</feature>
<feature type="compositionally biased region" description="Basic residues" evidence="1">
    <location>
        <begin position="524"/>
        <end position="537"/>
    </location>
</feature>
<feature type="compositionally biased region" description="Basic and acidic residues" evidence="1">
    <location>
        <begin position="96"/>
        <end position="120"/>
    </location>
</feature>
<feature type="compositionally biased region" description="Low complexity" evidence="1">
    <location>
        <begin position="145"/>
        <end position="158"/>
    </location>
</feature>
<dbReference type="Proteomes" id="UP000292082">
    <property type="component" value="Unassembled WGS sequence"/>
</dbReference>
<feature type="compositionally biased region" description="Polar residues" evidence="1">
    <location>
        <begin position="124"/>
        <end position="140"/>
    </location>
</feature>
<feature type="region of interest" description="Disordered" evidence="1">
    <location>
        <begin position="323"/>
        <end position="375"/>
    </location>
</feature>
<accession>A0A4Q9N7G0</accession>
<proteinExistence type="predicted"/>
<organism evidence="2 3">
    <name type="scientific">Dichomitus squalens</name>
    <dbReference type="NCBI Taxonomy" id="114155"/>
    <lineage>
        <taxon>Eukaryota</taxon>
        <taxon>Fungi</taxon>
        <taxon>Dikarya</taxon>
        <taxon>Basidiomycota</taxon>
        <taxon>Agaricomycotina</taxon>
        <taxon>Agaricomycetes</taxon>
        <taxon>Polyporales</taxon>
        <taxon>Polyporaceae</taxon>
        <taxon>Dichomitus</taxon>
    </lineage>
</organism>
<dbReference type="EMBL" id="ML145185">
    <property type="protein sequence ID" value="TBU54574.1"/>
    <property type="molecule type" value="Genomic_DNA"/>
</dbReference>
<feature type="region of interest" description="Disordered" evidence="1">
    <location>
        <begin position="1"/>
        <end position="21"/>
    </location>
</feature>
<evidence type="ECO:0000313" key="2">
    <source>
        <dbReference type="EMBL" id="TBU54574.1"/>
    </source>
</evidence>
<keyword evidence="3" id="KW-1185">Reference proteome</keyword>
<protein>
    <submittedName>
        <fullName evidence="2">Uncharacterized protein</fullName>
    </submittedName>
</protein>
<sequence>MDLPEADAEPLHGPVNKSRKKAELTVIADALGLQYDAKTGVQKLVKDINAYLVKNPKLANQRRYQGLFAYRNGKTAGGKDGAKTSADKDIEDEDEGGKPQKDPSGAHKVLTDRQVPRDPPARTTRLNSSRIVAMPTQPQKRFSEPKTGLGPTTPSPTGDSEDVGSSNKEGIATNESMEDERRQSTRDSRQESVVVVLERQGSIHAEVEEVHVPDNAGIAIEHRIEGSESAAFVRLSQLLPIALTHASTPMKNKGGRLSRLGFTGDGARIPVGTIQSILNPHSEPGRYLRSAKVDSYRLDRMNGDDDTLVCRLFVEADSSARPSMLSQPVNAASAGTSSKSGHGAVFEDDTDSEPSSGTAPAHTHARGGGGPATTVGPAERSALIKYLRKLIDAPDSPWKKAKKASHILPRVKAVEHAMRVLEDLGWEQSRGGYVIPKDYQDAGDLAGHKFIKEDVLVALQLKHSQAAGDAQLFKPEVIAQLPRLKAWYDDPQGPENAFFGTLSIGDFREWQKRELEKMRSSRSQGKKRGKDKGKKRARAESDDSDSGRNQRGKRMKHIDSDDIDDSDSDQ</sequence>
<evidence type="ECO:0000256" key="1">
    <source>
        <dbReference type="SAM" id="MobiDB-lite"/>
    </source>
</evidence>
<feature type="region of interest" description="Disordered" evidence="1">
    <location>
        <begin position="69"/>
        <end position="193"/>
    </location>
</feature>
<name>A0A4Q9N7G0_9APHY</name>
<feature type="compositionally biased region" description="Basic and acidic residues" evidence="1">
    <location>
        <begin position="179"/>
        <end position="190"/>
    </location>
</feature>
<feature type="compositionally biased region" description="Basic and acidic residues" evidence="1">
    <location>
        <begin position="538"/>
        <end position="548"/>
    </location>
</feature>
<evidence type="ECO:0000313" key="3">
    <source>
        <dbReference type="Proteomes" id="UP000292082"/>
    </source>
</evidence>